<dbReference type="EMBL" id="JAQQWL010000011">
    <property type="protein sequence ID" value="KAK8050383.1"/>
    <property type="molecule type" value="Genomic_DNA"/>
</dbReference>
<gene>
    <name evidence="1" type="ORF">PG994_012113</name>
</gene>
<protein>
    <submittedName>
        <fullName evidence="1">Uncharacterized protein</fullName>
    </submittedName>
</protein>
<evidence type="ECO:0000313" key="1">
    <source>
        <dbReference type="EMBL" id="KAK8050383.1"/>
    </source>
</evidence>
<dbReference type="Proteomes" id="UP001480595">
    <property type="component" value="Unassembled WGS sequence"/>
</dbReference>
<keyword evidence="2" id="KW-1185">Reference proteome</keyword>
<sequence>MRLTKTPRNGTYICFYTPLATHDCSSRSIQPIDFPSFPSVDTDSICFLETVARISQALRLAYPVQVDLVGDAAHEPVARLALVPGFCGGAQQIPQEYAVAPLAPGRAALVVVAAALVVGGCDVGVNPAHGHAVARRHRRLLVGQVPEEAGARVGPRQRFGGAGHEVVAAGGGGSSGESRVRLLLRRG</sequence>
<proteinExistence type="predicted"/>
<dbReference type="GeneID" id="92096585"/>
<name>A0ABR1TUT1_9PEZI</name>
<reference evidence="1 2" key="1">
    <citation type="submission" date="2023-01" db="EMBL/GenBank/DDBJ databases">
        <title>Analysis of 21 Apiospora genomes using comparative genomics revels a genus with tremendous synthesis potential of carbohydrate active enzymes and secondary metabolites.</title>
        <authorList>
            <person name="Sorensen T."/>
        </authorList>
    </citation>
    <scope>NUCLEOTIDE SEQUENCE [LARGE SCALE GENOMIC DNA]</scope>
    <source>
        <strain evidence="1 2">CBS 135458</strain>
    </source>
</reference>
<accession>A0ABR1TUT1</accession>
<comment type="caution">
    <text evidence="1">The sequence shown here is derived from an EMBL/GenBank/DDBJ whole genome shotgun (WGS) entry which is preliminary data.</text>
</comment>
<evidence type="ECO:0000313" key="2">
    <source>
        <dbReference type="Proteomes" id="UP001480595"/>
    </source>
</evidence>
<dbReference type="RefSeq" id="XP_066712632.1">
    <property type="nucleotide sequence ID" value="XM_066863522.1"/>
</dbReference>
<organism evidence="1 2">
    <name type="scientific">Apiospora phragmitis</name>
    <dbReference type="NCBI Taxonomy" id="2905665"/>
    <lineage>
        <taxon>Eukaryota</taxon>
        <taxon>Fungi</taxon>
        <taxon>Dikarya</taxon>
        <taxon>Ascomycota</taxon>
        <taxon>Pezizomycotina</taxon>
        <taxon>Sordariomycetes</taxon>
        <taxon>Xylariomycetidae</taxon>
        <taxon>Amphisphaeriales</taxon>
        <taxon>Apiosporaceae</taxon>
        <taxon>Apiospora</taxon>
    </lineage>
</organism>